<dbReference type="Pfam" id="PF22682">
    <property type="entry name" value="Ribosomal_uL24m-like"/>
    <property type="match status" value="1"/>
</dbReference>
<keyword evidence="6" id="KW-1185">Reference proteome</keyword>
<gene>
    <name evidence="5" type="ORF">MAM1_0438d10512</name>
</gene>
<reference evidence="5" key="1">
    <citation type="submission" date="2014-09" db="EMBL/GenBank/DDBJ databases">
        <title>Draft genome sequence of an oleaginous Mucoromycotina fungus Mucor ambiguus NBRC6742.</title>
        <authorList>
            <person name="Takeda I."/>
            <person name="Yamane N."/>
            <person name="Morita T."/>
            <person name="Tamano K."/>
            <person name="Machida M."/>
            <person name="Baker S."/>
            <person name="Koike H."/>
        </authorList>
    </citation>
    <scope>NUCLEOTIDE SEQUENCE</scope>
    <source>
        <strain evidence="5">NBRC 6742</strain>
    </source>
</reference>
<dbReference type="Pfam" id="PF17136">
    <property type="entry name" value="ribosomal_L24"/>
    <property type="match status" value="1"/>
</dbReference>
<dbReference type="InterPro" id="IPR041988">
    <property type="entry name" value="Ribosomal_uL24_KOW"/>
</dbReference>
<dbReference type="NCBIfam" id="TIGR01079">
    <property type="entry name" value="rplX_bact"/>
    <property type="match status" value="1"/>
</dbReference>
<dbReference type="EMBL" id="DF836727">
    <property type="protein sequence ID" value="GAN10962.1"/>
    <property type="molecule type" value="Genomic_DNA"/>
</dbReference>
<dbReference type="Proteomes" id="UP000053815">
    <property type="component" value="Unassembled WGS sequence"/>
</dbReference>
<dbReference type="Pfam" id="PF00467">
    <property type="entry name" value="KOW"/>
    <property type="match status" value="1"/>
</dbReference>
<dbReference type="SUPFAM" id="SSF50104">
    <property type="entry name" value="Translation proteins SH3-like domain"/>
    <property type="match status" value="1"/>
</dbReference>
<proteinExistence type="inferred from homology"/>
<evidence type="ECO:0000313" key="5">
    <source>
        <dbReference type="EMBL" id="GAN10962.1"/>
    </source>
</evidence>
<dbReference type="GO" id="GO:1990904">
    <property type="term" value="C:ribonucleoprotein complex"/>
    <property type="evidence" value="ECO:0007669"/>
    <property type="project" value="UniProtKB-KW"/>
</dbReference>
<dbReference type="GO" id="GO:0003723">
    <property type="term" value="F:RNA binding"/>
    <property type="evidence" value="ECO:0007669"/>
    <property type="project" value="InterPro"/>
</dbReference>
<dbReference type="GO" id="GO:0005840">
    <property type="term" value="C:ribosome"/>
    <property type="evidence" value="ECO:0007669"/>
    <property type="project" value="UniProtKB-KW"/>
</dbReference>
<evidence type="ECO:0000256" key="3">
    <source>
        <dbReference type="ARBA" id="ARBA00023274"/>
    </source>
</evidence>
<evidence type="ECO:0000259" key="4">
    <source>
        <dbReference type="SMART" id="SM00739"/>
    </source>
</evidence>
<dbReference type="InterPro" id="IPR014722">
    <property type="entry name" value="Rib_uL2_dom2"/>
</dbReference>
<protein>
    <submittedName>
        <fullName evidence="5">50S ribosomal protein L24-like isoform X4</fullName>
    </submittedName>
</protein>
<dbReference type="STRING" id="91626.A0A0C9N4F8"/>
<dbReference type="HAMAP" id="MF_01326_B">
    <property type="entry name" value="Ribosomal_uL24_B"/>
    <property type="match status" value="1"/>
</dbReference>
<keyword evidence="2 5" id="KW-0689">Ribosomal protein</keyword>
<dbReference type="InterPro" id="IPR057264">
    <property type="entry name" value="Ribosomal_uL24_C"/>
</dbReference>
<dbReference type="SMART" id="SM00739">
    <property type="entry name" value="KOW"/>
    <property type="match status" value="1"/>
</dbReference>
<sequence>MHRFKAQGVSSRVFPKPQWMNPKEKINHWNIVTGDKVAIIAGKDKDTIGEIKSVNRSNNTVIVEGKKLAKKHVPMQPGAPEGVMRKELPIHYSNVMLLHPDTQMPTRIDRRKTTKTLEDGRIISRWSRYVKGTDIEIPKPVRKYNDQSTEENFTTAADDVIEVTYKPDFSQPPFPQDLVKELRNPYKKKFVMDLTSTSAATAAEPTPSTNNTEA</sequence>
<evidence type="ECO:0000313" key="6">
    <source>
        <dbReference type="Proteomes" id="UP000053815"/>
    </source>
</evidence>
<dbReference type="AlphaFoldDB" id="A0A0C9N4F8"/>
<dbReference type="GO" id="GO:0006412">
    <property type="term" value="P:translation"/>
    <property type="evidence" value="ECO:0007669"/>
    <property type="project" value="InterPro"/>
</dbReference>
<evidence type="ECO:0000256" key="2">
    <source>
        <dbReference type="ARBA" id="ARBA00022980"/>
    </source>
</evidence>
<dbReference type="InterPro" id="IPR005824">
    <property type="entry name" value="KOW"/>
</dbReference>
<name>A0A0C9N4F8_9FUNG</name>
<comment type="similarity">
    <text evidence="1">Belongs to the universal ribosomal protein uL24 family.</text>
</comment>
<organism evidence="5">
    <name type="scientific">Mucor ambiguus</name>
    <dbReference type="NCBI Taxonomy" id="91626"/>
    <lineage>
        <taxon>Eukaryota</taxon>
        <taxon>Fungi</taxon>
        <taxon>Fungi incertae sedis</taxon>
        <taxon>Mucoromycota</taxon>
        <taxon>Mucoromycotina</taxon>
        <taxon>Mucoromycetes</taxon>
        <taxon>Mucorales</taxon>
        <taxon>Mucorineae</taxon>
        <taxon>Mucoraceae</taxon>
        <taxon>Mucor</taxon>
    </lineage>
</organism>
<feature type="domain" description="KOW" evidence="4">
    <location>
        <begin position="30"/>
        <end position="57"/>
    </location>
</feature>
<keyword evidence="3" id="KW-0687">Ribonucleoprotein</keyword>
<dbReference type="CDD" id="cd06089">
    <property type="entry name" value="KOW_RPL26"/>
    <property type="match status" value="1"/>
</dbReference>
<dbReference type="InterPro" id="IPR008991">
    <property type="entry name" value="Translation_prot_SH3-like_sf"/>
</dbReference>
<dbReference type="OrthoDB" id="359154at2759"/>
<dbReference type="InterPro" id="IPR003256">
    <property type="entry name" value="Ribosomal_uL24"/>
</dbReference>
<dbReference type="PANTHER" id="PTHR12903">
    <property type="entry name" value="MITOCHONDRIAL RIBOSOMAL PROTEIN L24"/>
    <property type="match status" value="1"/>
</dbReference>
<dbReference type="GO" id="GO:0003735">
    <property type="term" value="F:structural constituent of ribosome"/>
    <property type="evidence" value="ECO:0007669"/>
    <property type="project" value="InterPro"/>
</dbReference>
<accession>A0A0C9N4F8</accession>
<evidence type="ECO:0000256" key="1">
    <source>
        <dbReference type="ARBA" id="ARBA00010618"/>
    </source>
</evidence>
<dbReference type="Gene3D" id="2.30.30.30">
    <property type="match status" value="1"/>
</dbReference>